<comment type="caution">
    <text evidence="4">The sequence shown here is derived from an EMBL/GenBank/DDBJ whole genome shotgun (WGS) entry which is preliminary data.</text>
</comment>
<feature type="domain" description="VLIG-type G" evidence="3">
    <location>
        <begin position="577"/>
        <end position="819"/>
    </location>
</feature>
<evidence type="ECO:0000259" key="3">
    <source>
        <dbReference type="PROSITE" id="PS51717"/>
    </source>
</evidence>
<feature type="region of interest" description="Disordered" evidence="2">
    <location>
        <begin position="381"/>
        <end position="401"/>
    </location>
</feature>
<reference evidence="4" key="1">
    <citation type="submission" date="2023-03" db="EMBL/GenBank/DDBJ databases">
        <authorList>
            <person name="Steffen K."/>
            <person name="Cardenas P."/>
        </authorList>
    </citation>
    <scope>NUCLEOTIDE SEQUENCE</scope>
</reference>
<evidence type="ECO:0000313" key="5">
    <source>
        <dbReference type="Proteomes" id="UP001174909"/>
    </source>
</evidence>
<accession>A0AA35WCA5</accession>
<dbReference type="EMBL" id="CASHTH010001495">
    <property type="protein sequence ID" value="CAI8016118.1"/>
    <property type="molecule type" value="Genomic_DNA"/>
</dbReference>
<evidence type="ECO:0000256" key="2">
    <source>
        <dbReference type="SAM" id="MobiDB-lite"/>
    </source>
</evidence>
<dbReference type="SUPFAM" id="SSF52540">
    <property type="entry name" value="P-loop containing nucleoside triphosphate hydrolases"/>
    <property type="match status" value="1"/>
</dbReference>
<dbReference type="PROSITE" id="PS51717">
    <property type="entry name" value="G_VLIG"/>
    <property type="match status" value="1"/>
</dbReference>
<dbReference type="Pfam" id="PF25496">
    <property type="entry name" value="URGCP"/>
    <property type="match status" value="1"/>
</dbReference>
<dbReference type="Gene3D" id="3.40.50.300">
    <property type="entry name" value="P-loop containing nucleotide triphosphate hydrolases"/>
    <property type="match status" value="1"/>
</dbReference>
<dbReference type="GO" id="GO:0005525">
    <property type="term" value="F:GTP binding"/>
    <property type="evidence" value="ECO:0007669"/>
    <property type="project" value="InterPro"/>
</dbReference>
<gene>
    <name evidence="4" type="ORF">GBAR_LOCUS9912</name>
</gene>
<evidence type="ECO:0000313" key="4">
    <source>
        <dbReference type="EMBL" id="CAI8016118.1"/>
    </source>
</evidence>
<comment type="similarity">
    <text evidence="1">Belongs to the TRAFAC class dynamin-like GTPase superfamily. Very large inducible GTPase (VLIG) family.</text>
</comment>
<dbReference type="InterPro" id="IPR052986">
    <property type="entry name" value="VLIG_GTPase"/>
</dbReference>
<proteinExistence type="inferred from homology"/>
<dbReference type="PANTHER" id="PTHR14819">
    <property type="entry name" value="GTP-BINDING"/>
    <property type="match status" value="1"/>
</dbReference>
<dbReference type="InterPro" id="IPR058641">
    <property type="entry name" value="GVIN1_dom"/>
</dbReference>
<dbReference type="InterPro" id="IPR027417">
    <property type="entry name" value="P-loop_NTPase"/>
</dbReference>
<dbReference type="InterPro" id="IPR030383">
    <property type="entry name" value="G_VLIG_dom"/>
</dbReference>
<protein>
    <submittedName>
        <fullName evidence="4">Interferon-induced very large GTPase 1</fullName>
    </submittedName>
</protein>
<dbReference type="Pfam" id="PF25974">
    <property type="entry name" value="URGCP_9th"/>
    <property type="match status" value="1"/>
</dbReference>
<dbReference type="InterPro" id="IPR057365">
    <property type="entry name" value="URGCP"/>
</dbReference>
<organism evidence="4 5">
    <name type="scientific">Geodia barretti</name>
    <name type="common">Barrett's horny sponge</name>
    <dbReference type="NCBI Taxonomy" id="519541"/>
    <lineage>
        <taxon>Eukaryota</taxon>
        <taxon>Metazoa</taxon>
        <taxon>Porifera</taxon>
        <taxon>Demospongiae</taxon>
        <taxon>Heteroscleromorpha</taxon>
        <taxon>Tetractinellida</taxon>
        <taxon>Astrophorina</taxon>
        <taxon>Geodiidae</taxon>
        <taxon>Geodia</taxon>
    </lineage>
</organism>
<keyword evidence="5" id="KW-1185">Reference proteome</keyword>
<evidence type="ECO:0000256" key="1">
    <source>
        <dbReference type="ARBA" id="ARBA00006828"/>
    </source>
</evidence>
<sequence>MLYPFVMLQKIMSFDSKCRFGLRSELGSDLGDDSYSDSEDYSVEKASVHPMDGLLALIHCSDNFLRQELFSRLATCQIAVPLLLPHPCTKDTTLLMWALKSIVKEFKFPDGKIFSGRIIDQPIQFVSFLRCGWHAMSKSETLNGVMNRVDQDNKNMPFFGYNSPGGGTQRKLLVNGLVEISWYVPGDGLYPKPIAFTNLRGDACDPMLQKQVNFLCSVSTVHVLLLSHDVLEGDTTKDSVVTLLQRLSQAPGGLIILQTETHIRFKGKIFGEQSKITIVKNERNLLAKLRSKLDVKYEHVTLTSIARKFDIAIDEDNINCVKGRRLMEELYAVIEKHRRSNRITSLKSLLPLQSKELWQRWAELNKEQYRQKRKYHYERGKHVKQEHEQHQRDLTSEEYGAEQRGKMEKIRQQQYPLATQGNELMSSFLKTLRTEGGFVLRYYLIWLKFKLDDLSRDILPPFYIKIREKRKQLRDIQQKHDAHAESICQEQLKKLDCQLINASFGIEHLFREVGQIYESAMANCRNVSNLPEIAAQLLCDGHPLELLDGDASHIPQKWIMAVFNCLANILKRMHGFDPHIYVLAVLGIQSTGKSTLLNTVFGVQFSVSAGRCTRGAFMQLIPVHPSLHETTGVQYFLLIDTEGLRAPELDRLEGREHDNELATFVIGMANLTLINVAGEVSGDMDDVLHTVVHAFLRMNQVQLRPSCHIIHQHVVAVGAHEKMMQGRQTKDNLDKMTKAAAKETGVETQYTHFTDVIKFDHEKDLSFFPDLWNGMPPMARVNSSYSKEAQHLKVGVITNCKTVTKYSVPNIRAHLEALWKAILQEDFVFTFQNTFEFKTLEKKYGDWSWGFKSEMSEWEREAQTKLIACDTQERLDDVNAQLMDELQRFVGKKQVEYEEKMLKYFKESNNEIMLKWKPDMQLRLQYLREKLERHAEEHCSQVYQAQRDRAEADKKKGKLSTIIFCYIKELIEGLGDPCEDDDDDERLKGIFDSKWDEWIPQLTSTMKPLKRPNIAGEVESCITDFFKAKMRPQFERMFINMYKRVWKEKIFADTLCDKLMEPVKEFVLESLPALVVNGMRGEYPWLSDKQSFIASILLQIGQRLEQGSEDGFELCMSFLTNVRSSLEWWAKYYSEQFCHSGSPSRLSVIAVRETDNIIGFLVNQAENIASTQQHYSTSEWIKQFCSLSRKRNINISQLERQMYITIPQFSDLEFFTREFVKGLKELQGQLKQEFSNIRYSDILKRQKPHKDIFEALAGCTAQCPFCQAQCELTTDKHSTNIKHTTQHRPQCLSKYRWNDDNTMILDVCTYSVSPDSNTKFRNEKTGGNCHLYKRYTELYPEWAITADKSLEASMFWKWFIGKYSRQIEKFFKRSQTNIHKEWERLDWREVKEWLKREYNV</sequence>
<dbReference type="Proteomes" id="UP001174909">
    <property type="component" value="Unassembled WGS sequence"/>
</dbReference>
<dbReference type="PANTHER" id="PTHR14819:SF5">
    <property type="entry name" value="INTERFERON-INDUCED VERY LARGE GTPASE 1"/>
    <property type="match status" value="1"/>
</dbReference>
<name>A0AA35WCA5_GEOBA</name>
<dbReference type="Pfam" id="PF25683">
    <property type="entry name" value="URGCP_GTPase"/>
    <property type="match status" value="1"/>
</dbReference>